<dbReference type="Proteomes" id="UP000299102">
    <property type="component" value="Unassembled WGS sequence"/>
</dbReference>
<evidence type="ECO:0000256" key="1">
    <source>
        <dbReference type="SAM" id="MobiDB-lite"/>
    </source>
</evidence>
<sequence>MKVDKGAKARPPARRRPPHRELYTGRSMESFIKIVLFIGAAYRCRRRFREKATYLSLDRHDWPSILLLRCFAPLVNVTIQAVDDSECLKMRKSKYRKQNRPSSNTVALGTNTFKLGRHHIDNKGHWLYPPRTEPERSTEPPNSKLKYYGMAKPDIRS</sequence>
<keyword evidence="3" id="KW-1185">Reference proteome</keyword>
<feature type="region of interest" description="Disordered" evidence="1">
    <location>
        <begin position="125"/>
        <end position="157"/>
    </location>
</feature>
<proteinExistence type="predicted"/>
<dbReference type="AlphaFoldDB" id="A0A4C1WUU8"/>
<name>A0A4C1WUU8_EUMVA</name>
<feature type="region of interest" description="Disordered" evidence="1">
    <location>
        <begin position="1"/>
        <end position="21"/>
    </location>
</feature>
<accession>A0A4C1WUU8</accession>
<organism evidence="2 3">
    <name type="scientific">Eumeta variegata</name>
    <name type="common">Bagworm moth</name>
    <name type="synonym">Eumeta japonica</name>
    <dbReference type="NCBI Taxonomy" id="151549"/>
    <lineage>
        <taxon>Eukaryota</taxon>
        <taxon>Metazoa</taxon>
        <taxon>Ecdysozoa</taxon>
        <taxon>Arthropoda</taxon>
        <taxon>Hexapoda</taxon>
        <taxon>Insecta</taxon>
        <taxon>Pterygota</taxon>
        <taxon>Neoptera</taxon>
        <taxon>Endopterygota</taxon>
        <taxon>Lepidoptera</taxon>
        <taxon>Glossata</taxon>
        <taxon>Ditrysia</taxon>
        <taxon>Tineoidea</taxon>
        <taxon>Psychidae</taxon>
        <taxon>Oiketicinae</taxon>
        <taxon>Eumeta</taxon>
    </lineage>
</organism>
<reference evidence="2 3" key="1">
    <citation type="journal article" date="2019" name="Commun. Biol.">
        <title>The bagworm genome reveals a unique fibroin gene that provides high tensile strength.</title>
        <authorList>
            <person name="Kono N."/>
            <person name="Nakamura H."/>
            <person name="Ohtoshi R."/>
            <person name="Tomita M."/>
            <person name="Numata K."/>
            <person name="Arakawa K."/>
        </authorList>
    </citation>
    <scope>NUCLEOTIDE SEQUENCE [LARGE SCALE GENOMIC DNA]</scope>
</reference>
<comment type="caution">
    <text evidence="2">The sequence shown here is derived from an EMBL/GenBank/DDBJ whole genome shotgun (WGS) entry which is preliminary data.</text>
</comment>
<protein>
    <submittedName>
        <fullName evidence="2">Uncharacterized protein</fullName>
    </submittedName>
</protein>
<evidence type="ECO:0000313" key="2">
    <source>
        <dbReference type="EMBL" id="GBP53999.1"/>
    </source>
</evidence>
<gene>
    <name evidence="2" type="ORF">EVAR_36882_1</name>
</gene>
<evidence type="ECO:0000313" key="3">
    <source>
        <dbReference type="Proteomes" id="UP000299102"/>
    </source>
</evidence>
<dbReference type="EMBL" id="BGZK01000637">
    <property type="protein sequence ID" value="GBP53999.1"/>
    <property type="molecule type" value="Genomic_DNA"/>
</dbReference>